<name>A0A0F9TRM3_9ZZZZ</name>
<keyword evidence="1" id="KW-0812">Transmembrane</keyword>
<gene>
    <name evidence="2" type="ORF">LCGC14_0697280</name>
</gene>
<feature type="transmembrane region" description="Helical" evidence="1">
    <location>
        <begin position="43"/>
        <end position="63"/>
    </location>
</feature>
<dbReference type="EMBL" id="LAZR01001474">
    <property type="protein sequence ID" value="KKN44033.1"/>
    <property type="molecule type" value="Genomic_DNA"/>
</dbReference>
<organism evidence="2">
    <name type="scientific">marine sediment metagenome</name>
    <dbReference type="NCBI Taxonomy" id="412755"/>
    <lineage>
        <taxon>unclassified sequences</taxon>
        <taxon>metagenomes</taxon>
        <taxon>ecological metagenomes</taxon>
    </lineage>
</organism>
<keyword evidence="1" id="KW-1133">Transmembrane helix</keyword>
<sequence length="64" mass="7467">MRMKKFREILDLLPPSEDLNKVKVALEAKAKKTKSFILKCKKIGRYLVEIYLIISYLLQTIGIL</sequence>
<proteinExistence type="predicted"/>
<comment type="caution">
    <text evidence="2">The sequence shown here is derived from an EMBL/GenBank/DDBJ whole genome shotgun (WGS) entry which is preliminary data.</text>
</comment>
<evidence type="ECO:0000313" key="2">
    <source>
        <dbReference type="EMBL" id="KKN44033.1"/>
    </source>
</evidence>
<accession>A0A0F9TRM3</accession>
<keyword evidence="1" id="KW-0472">Membrane</keyword>
<evidence type="ECO:0000256" key="1">
    <source>
        <dbReference type="SAM" id="Phobius"/>
    </source>
</evidence>
<reference evidence="2" key="1">
    <citation type="journal article" date="2015" name="Nature">
        <title>Complex archaea that bridge the gap between prokaryotes and eukaryotes.</title>
        <authorList>
            <person name="Spang A."/>
            <person name="Saw J.H."/>
            <person name="Jorgensen S.L."/>
            <person name="Zaremba-Niedzwiedzka K."/>
            <person name="Martijn J."/>
            <person name="Lind A.E."/>
            <person name="van Eijk R."/>
            <person name="Schleper C."/>
            <person name="Guy L."/>
            <person name="Ettema T.J."/>
        </authorList>
    </citation>
    <scope>NUCLEOTIDE SEQUENCE</scope>
</reference>
<dbReference type="AlphaFoldDB" id="A0A0F9TRM3"/>
<protein>
    <submittedName>
        <fullName evidence="2">Uncharacterized protein</fullName>
    </submittedName>
</protein>